<feature type="domain" description="TLDc" evidence="2">
    <location>
        <begin position="299"/>
        <end position="477"/>
    </location>
</feature>
<evidence type="ECO:0000313" key="5">
    <source>
        <dbReference type="Proteomes" id="UP000247702"/>
    </source>
</evidence>
<keyword evidence="5" id="KW-1185">Reference proteome</keyword>
<dbReference type="CDD" id="cd18186">
    <property type="entry name" value="BTB_POZ_ZBTB_KLHL-like"/>
    <property type="match status" value="1"/>
</dbReference>
<dbReference type="InterPro" id="IPR000210">
    <property type="entry name" value="BTB/POZ_dom"/>
</dbReference>
<dbReference type="EMBL" id="BEXD01003624">
    <property type="protein sequence ID" value="GBC01611.1"/>
    <property type="molecule type" value="Genomic_DNA"/>
</dbReference>
<dbReference type="AlphaFoldDB" id="A0A2Z6RHW2"/>
<dbReference type="PANTHER" id="PTHR24410:SF23">
    <property type="entry name" value="BTB DOMAIN-CONTAINING PROTEIN-RELATED"/>
    <property type="match status" value="1"/>
</dbReference>
<dbReference type="SUPFAM" id="SSF54695">
    <property type="entry name" value="POZ domain"/>
    <property type="match status" value="1"/>
</dbReference>
<dbReference type="InterPro" id="IPR051481">
    <property type="entry name" value="BTB-POZ/Galectin-3-binding"/>
</dbReference>
<dbReference type="Proteomes" id="UP000615446">
    <property type="component" value="Unassembled WGS sequence"/>
</dbReference>
<sequence>MTSIFHCSLSKDFSLILNDADDYNVIIQVGKNNNIKEFRAHSIILRARSPYFKSAFSTNWIKKNDNMIMFSKPNLTPNVFETILKYIYTGELDLTMKSGEDILGLLVASDELLLEELFDYVQDYLIKKQKSWVCENVDLVLHSLFRLDNCKKLRDYCLEFISEDPLSFMSSEAFLSINEEILSILLKRDDLSIEEVIVWDYLIKWGIEQTPGLGKENSDRAKWNNKNYEALKKTLNEFIPFIQFIRISRADFFDKVRPYKNIIPKDIYEEIEEFYYKDTLPKAIVLLPRNDSLSKIKSRIIKPKLANIIFNWIDKKNNNYIRTINDPNYKINLIYRGSHHGINNESFKNNCNGRMASLVLIKVQESSKIFGGYSSIGFNSLGDDYIIENGYRWYSSSSDNFIFSFEHKEDTQNMKISRVIIDSKSMIVNRAGFNFGWGSLCMTNQTLHLNNSYNAYENNLKTNRTYLIEEIESFTITS</sequence>
<dbReference type="PROSITE" id="PS50097">
    <property type="entry name" value="BTB"/>
    <property type="match status" value="1"/>
</dbReference>
<evidence type="ECO:0000259" key="1">
    <source>
        <dbReference type="PROSITE" id="PS50097"/>
    </source>
</evidence>
<name>A0A2Z6RHW2_9GLOM</name>
<dbReference type="Pfam" id="PF00651">
    <property type="entry name" value="BTB"/>
    <property type="match status" value="1"/>
</dbReference>
<dbReference type="OrthoDB" id="2342855at2759"/>
<dbReference type="Gene3D" id="3.30.710.10">
    <property type="entry name" value="Potassium Channel Kv1.1, Chain A"/>
    <property type="match status" value="1"/>
</dbReference>
<evidence type="ECO:0000259" key="2">
    <source>
        <dbReference type="PROSITE" id="PS51886"/>
    </source>
</evidence>
<dbReference type="Pfam" id="PF07707">
    <property type="entry name" value="BACK"/>
    <property type="match status" value="1"/>
</dbReference>
<dbReference type="SMART" id="SM00225">
    <property type="entry name" value="BTB"/>
    <property type="match status" value="1"/>
</dbReference>
<dbReference type="EMBL" id="BLAL01000169">
    <property type="protein sequence ID" value="GES87643.1"/>
    <property type="molecule type" value="Genomic_DNA"/>
</dbReference>
<dbReference type="Gene3D" id="1.25.40.420">
    <property type="match status" value="1"/>
</dbReference>
<evidence type="ECO:0000313" key="4">
    <source>
        <dbReference type="EMBL" id="GES87643.1"/>
    </source>
</evidence>
<proteinExistence type="predicted"/>
<dbReference type="Proteomes" id="UP000247702">
    <property type="component" value="Unassembled WGS sequence"/>
</dbReference>
<feature type="domain" description="BTB" evidence="1">
    <location>
        <begin position="23"/>
        <end position="96"/>
    </location>
</feature>
<dbReference type="PROSITE" id="PS51886">
    <property type="entry name" value="TLDC"/>
    <property type="match status" value="1"/>
</dbReference>
<evidence type="ECO:0008006" key="6">
    <source>
        <dbReference type="Google" id="ProtNLM"/>
    </source>
</evidence>
<evidence type="ECO:0000313" key="3">
    <source>
        <dbReference type="EMBL" id="GBC01611.1"/>
    </source>
</evidence>
<dbReference type="Pfam" id="PF07534">
    <property type="entry name" value="TLD"/>
    <property type="match status" value="1"/>
</dbReference>
<protein>
    <recommendedName>
        <fullName evidence="6">BTB domain-containing protein</fullName>
    </recommendedName>
</protein>
<gene>
    <name evidence="4" type="ORF">RCL2_001463400</name>
    <name evidence="3" type="ORF">RclHR1_04260011</name>
</gene>
<comment type="caution">
    <text evidence="3">The sequence shown here is derived from an EMBL/GenBank/DDBJ whole genome shotgun (WGS) entry which is preliminary data.</text>
</comment>
<dbReference type="InterPro" id="IPR006571">
    <property type="entry name" value="TLDc_dom"/>
</dbReference>
<reference evidence="4" key="2">
    <citation type="submission" date="2019-10" db="EMBL/GenBank/DDBJ databases">
        <title>Conservation and host-specific expression of non-tandemly repeated heterogenous ribosome RNA gene in arbuscular mycorrhizal fungi.</title>
        <authorList>
            <person name="Maeda T."/>
            <person name="Kobayashi Y."/>
            <person name="Nakagawa T."/>
            <person name="Ezawa T."/>
            <person name="Yamaguchi K."/>
            <person name="Bino T."/>
            <person name="Nishimoto Y."/>
            <person name="Shigenobu S."/>
            <person name="Kawaguchi M."/>
        </authorList>
    </citation>
    <scope>NUCLEOTIDE SEQUENCE</scope>
    <source>
        <strain evidence="4">HR1</strain>
    </source>
</reference>
<accession>A0A2Z6RHW2</accession>
<organism evidence="3 5">
    <name type="scientific">Rhizophagus clarus</name>
    <dbReference type="NCBI Taxonomy" id="94130"/>
    <lineage>
        <taxon>Eukaryota</taxon>
        <taxon>Fungi</taxon>
        <taxon>Fungi incertae sedis</taxon>
        <taxon>Mucoromycota</taxon>
        <taxon>Glomeromycotina</taxon>
        <taxon>Glomeromycetes</taxon>
        <taxon>Glomerales</taxon>
        <taxon>Glomeraceae</taxon>
        <taxon>Rhizophagus</taxon>
    </lineage>
</organism>
<dbReference type="InterPro" id="IPR011705">
    <property type="entry name" value="BACK"/>
</dbReference>
<dbReference type="InterPro" id="IPR011333">
    <property type="entry name" value="SKP1/BTB/POZ_sf"/>
</dbReference>
<reference evidence="3 5" key="1">
    <citation type="submission" date="2017-11" db="EMBL/GenBank/DDBJ databases">
        <title>The genome of Rhizophagus clarus HR1 reveals common genetic basis of auxotrophy among arbuscular mycorrhizal fungi.</title>
        <authorList>
            <person name="Kobayashi Y."/>
        </authorList>
    </citation>
    <scope>NUCLEOTIDE SEQUENCE [LARGE SCALE GENOMIC DNA]</scope>
    <source>
        <strain evidence="3 5">HR1</strain>
    </source>
</reference>
<dbReference type="PANTHER" id="PTHR24410">
    <property type="entry name" value="HL07962P-RELATED"/>
    <property type="match status" value="1"/>
</dbReference>